<dbReference type="InterPro" id="IPR050057">
    <property type="entry name" value="Prokaryotic/Mito_RF"/>
</dbReference>
<evidence type="ECO:0000313" key="4">
    <source>
        <dbReference type="Proteomes" id="UP000245609"/>
    </source>
</evidence>
<sequence length="260" mass="29380">MFRTSIRLFTRLNVCQARFIGTAPTTVSISEFYKSKITPKLEQRLSLVFQKKKIIENNLSNSSALTSNQINSYSKELADIELLADYYNTISQGRKASVELEELVELYNSGEKELCDIVLEDIDSVSQKLVNSESSLFKELIPKDTVDENDVILEIRPGTGGSEASLFSADLTKMYDRYCSIFGYKMSMLSVSKDGEMIKIGSGSRSEKIRTYNYSQNRVTDHRINKSIYNVEGVLNGTYLNELIEALRVDHDLSELAKIS</sequence>
<gene>
    <name evidence="3" type="ORF">BB560_006921</name>
</gene>
<dbReference type="EMBL" id="MBFS01003612">
    <property type="protein sequence ID" value="PVU85744.1"/>
    <property type="molecule type" value="Genomic_DNA"/>
</dbReference>
<name>A0A2T9Y0D3_9FUNG</name>
<proteinExistence type="predicted"/>
<dbReference type="InterPro" id="IPR005139">
    <property type="entry name" value="PCRF"/>
</dbReference>
<keyword evidence="1" id="KW-0488">Methylation</keyword>
<feature type="domain" description="Peptide chain release factor" evidence="2">
    <location>
        <begin position="105"/>
        <end position="207"/>
    </location>
</feature>
<dbReference type="Proteomes" id="UP000245609">
    <property type="component" value="Unassembled WGS sequence"/>
</dbReference>
<evidence type="ECO:0000313" key="3">
    <source>
        <dbReference type="EMBL" id="PVU85744.1"/>
    </source>
</evidence>
<comment type="caution">
    <text evidence="3">The sequence shown here is derived from an EMBL/GenBank/DDBJ whole genome shotgun (WGS) entry which is preliminary data.</text>
</comment>
<dbReference type="OrthoDB" id="2019491at2759"/>
<dbReference type="Gene3D" id="3.30.70.1660">
    <property type="match status" value="2"/>
</dbReference>
<dbReference type="AlphaFoldDB" id="A0A2T9Y0D3"/>
<dbReference type="PANTHER" id="PTHR43804:SF7">
    <property type="entry name" value="LD18447P"/>
    <property type="match status" value="1"/>
</dbReference>
<dbReference type="SUPFAM" id="SSF75620">
    <property type="entry name" value="Release factor"/>
    <property type="match status" value="1"/>
</dbReference>
<dbReference type="GO" id="GO:0006415">
    <property type="term" value="P:translational termination"/>
    <property type="evidence" value="ECO:0007669"/>
    <property type="project" value="InterPro"/>
</dbReference>
<dbReference type="Gene3D" id="6.10.140.1950">
    <property type="match status" value="1"/>
</dbReference>
<evidence type="ECO:0000259" key="2">
    <source>
        <dbReference type="SMART" id="SM00937"/>
    </source>
</evidence>
<protein>
    <recommendedName>
        <fullName evidence="2">Peptide chain release factor domain-containing protein</fullName>
    </recommendedName>
</protein>
<accession>A0A2T9Y0D3</accession>
<keyword evidence="4" id="KW-1185">Reference proteome</keyword>
<organism evidence="3 4">
    <name type="scientific">Smittium megazygosporum</name>
    <dbReference type="NCBI Taxonomy" id="133381"/>
    <lineage>
        <taxon>Eukaryota</taxon>
        <taxon>Fungi</taxon>
        <taxon>Fungi incertae sedis</taxon>
        <taxon>Zoopagomycota</taxon>
        <taxon>Kickxellomycotina</taxon>
        <taxon>Harpellomycetes</taxon>
        <taxon>Harpellales</taxon>
        <taxon>Legeriomycetaceae</taxon>
        <taxon>Smittium</taxon>
    </lineage>
</organism>
<reference evidence="3 4" key="1">
    <citation type="journal article" date="2018" name="MBio">
        <title>Comparative Genomics Reveals the Core Gene Toolbox for the Fungus-Insect Symbiosis.</title>
        <authorList>
            <person name="Wang Y."/>
            <person name="Stata M."/>
            <person name="Wang W."/>
            <person name="Stajich J.E."/>
            <person name="White M.M."/>
            <person name="Moncalvo J.M."/>
        </authorList>
    </citation>
    <scope>NUCLEOTIDE SEQUENCE [LARGE SCALE GENOMIC DNA]</scope>
    <source>
        <strain evidence="3 4">SC-DP-2</strain>
    </source>
</reference>
<dbReference type="Pfam" id="PF03462">
    <property type="entry name" value="PCRF"/>
    <property type="match status" value="1"/>
</dbReference>
<dbReference type="InterPro" id="IPR045853">
    <property type="entry name" value="Pep_chain_release_fac_I_sf"/>
</dbReference>
<dbReference type="STRING" id="133381.A0A2T9Y0D3"/>
<evidence type="ECO:0000256" key="1">
    <source>
        <dbReference type="ARBA" id="ARBA00022481"/>
    </source>
</evidence>
<dbReference type="SMART" id="SM00937">
    <property type="entry name" value="PCRF"/>
    <property type="match status" value="1"/>
</dbReference>
<dbReference type="PANTHER" id="PTHR43804">
    <property type="entry name" value="LD18447P"/>
    <property type="match status" value="1"/>
</dbReference>